<keyword evidence="1" id="KW-0812">Transmembrane</keyword>
<keyword evidence="1" id="KW-1133">Transmembrane helix</keyword>
<dbReference type="RefSeq" id="WP_139366786.1">
    <property type="nucleotide sequence ID" value="NZ_FUWR01000021.1"/>
</dbReference>
<protein>
    <submittedName>
        <fullName evidence="3">Membrane protein YqaA, SNARE-associated domain</fullName>
    </submittedName>
</protein>
<evidence type="ECO:0000256" key="1">
    <source>
        <dbReference type="SAM" id="Phobius"/>
    </source>
</evidence>
<dbReference type="Pfam" id="PF09335">
    <property type="entry name" value="VTT_dom"/>
    <property type="match status" value="1"/>
</dbReference>
<dbReference type="InterPro" id="IPR032816">
    <property type="entry name" value="VTT_dom"/>
</dbReference>
<reference evidence="4" key="1">
    <citation type="submission" date="2017-02" db="EMBL/GenBank/DDBJ databases">
        <authorList>
            <person name="Varghese N."/>
            <person name="Submissions S."/>
        </authorList>
    </citation>
    <scope>NUCLEOTIDE SEQUENCE [LARGE SCALE GENOMIC DNA]</scope>
    <source>
        <strain evidence="4">ATCC BAA-34</strain>
    </source>
</reference>
<feature type="transmembrane region" description="Helical" evidence="1">
    <location>
        <begin position="26"/>
        <end position="51"/>
    </location>
</feature>
<evidence type="ECO:0000313" key="3">
    <source>
        <dbReference type="EMBL" id="SKA16392.1"/>
    </source>
</evidence>
<dbReference type="EMBL" id="FUWR01000021">
    <property type="protein sequence ID" value="SKA16392.1"/>
    <property type="molecule type" value="Genomic_DNA"/>
</dbReference>
<name>A0A1T4RK82_9BACT</name>
<dbReference type="Proteomes" id="UP000190102">
    <property type="component" value="Unassembled WGS sequence"/>
</dbReference>
<feature type="domain" description="VTT" evidence="2">
    <location>
        <begin position="45"/>
        <end position="154"/>
    </location>
</feature>
<organism evidence="3 4">
    <name type="scientific">Trichlorobacter thiogenes</name>
    <dbReference type="NCBI Taxonomy" id="115783"/>
    <lineage>
        <taxon>Bacteria</taxon>
        <taxon>Pseudomonadati</taxon>
        <taxon>Thermodesulfobacteriota</taxon>
        <taxon>Desulfuromonadia</taxon>
        <taxon>Geobacterales</taxon>
        <taxon>Geobacteraceae</taxon>
        <taxon>Trichlorobacter</taxon>
    </lineage>
</organism>
<dbReference type="PANTHER" id="PTHR42709:SF4">
    <property type="entry name" value="INNER MEMBRANE PROTEIN YQAA"/>
    <property type="match status" value="1"/>
</dbReference>
<dbReference type="PANTHER" id="PTHR42709">
    <property type="entry name" value="ALKALINE PHOSPHATASE LIKE PROTEIN"/>
    <property type="match status" value="1"/>
</dbReference>
<feature type="transmembrane region" description="Helical" evidence="1">
    <location>
        <begin position="137"/>
        <end position="158"/>
    </location>
</feature>
<evidence type="ECO:0000313" key="4">
    <source>
        <dbReference type="Proteomes" id="UP000190102"/>
    </source>
</evidence>
<accession>A0A1T4RK82</accession>
<keyword evidence="4" id="KW-1185">Reference proteome</keyword>
<feature type="transmembrane region" description="Helical" evidence="1">
    <location>
        <begin position="107"/>
        <end position="131"/>
    </location>
</feature>
<evidence type="ECO:0000259" key="2">
    <source>
        <dbReference type="Pfam" id="PF09335"/>
    </source>
</evidence>
<keyword evidence="1" id="KW-0472">Membrane</keyword>
<gene>
    <name evidence="3" type="ORF">SAMN02745119_02924</name>
</gene>
<dbReference type="STRING" id="115783.SAMN02745119_02924"/>
<dbReference type="OrthoDB" id="5419086at2"/>
<proteinExistence type="predicted"/>
<sequence length="162" mass="17977">MDLFDNGFLTYLVPLVDWLKQPGYPALFLLSFLASTLLPLGSEWLLVLMLVKGYDPATSVLTATVGNSLGACTTWLAGRYGGDWLMGRLFRINEQQRQQAEAWYQRYGILSLLFSWLPVVGDPLCLVGGLLKIRFTIFLLLVGVGKLARYAAVAWLTARMAG</sequence>
<dbReference type="AlphaFoldDB" id="A0A1T4RK82"/>
<dbReference type="InterPro" id="IPR051311">
    <property type="entry name" value="DedA_domain"/>
</dbReference>